<reference evidence="5 6" key="1">
    <citation type="submission" date="2019-08" db="EMBL/GenBank/DDBJ databases">
        <authorList>
            <person name="Dong K."/>
        </authorList>
    </citation>
    <scope>NUCLEOTIDE SEQUENCE [LARGE SCALE GENOMIC DNA]</scope>
    <source>
        <strain evidence="5 6">JCM14558</strain>
    </source>
</reference>
<dbReference type="InterPro" id="IPR011711">
    <property type="entry name" value="GntR_C"/>
</dbReference>
<sequence length="244" mass="25949">MREGSHSRVVQELGRRIAGLTLPAGTVLTLAGLEEEFGTSRTVVREAIRVLETHGLVRSRRRVGITVQPRTEWDSLNASVIQWTLDGPRRRDQLIELMDLREAVEPVAARLAAQRATAEQRAELLRSATALSDLGAAGLGDSDEYLAADIAYHSLLLTASGNALLAQMAGPVTEILRGRTSYGLTPSDPRPGTLEAHVATAAAVVAGDVDVAEREARHHLALVADEVSALQQPPTAAPGSIPIA</sequence>
<evidence type="ECO:0000313" key="6">
    <source>
        <dbReference type="Proteomes" id="UP000321034"/>
    </source>
</evidence>
<dbReference type="SUPFAM" id="SSF46785">
    <property type="entry name" value="Winged helix' DNA-binding domain"/>
    <property type="match status" value="1"/>
</dbReference>
<keyword evidence="6" id="KW-1185">Reference proteome</keyword>
<dbReference type="PROSITE" id="PS50949">
    <property type="entry name" value="HTH_GNTR"/>
    <property type="match status" value="1"/>
</dbReference>
<dbReference type="Pfam" id="PF07729">
    <property type="entry name" value="FCD"/>
    <property type="match status" value="1"/>
</dbReference>
<evidence type="ECO:0000256" key="3">
    <source>
        <dbReference type="ARBA" id="ARBA00023163"/>
    </source>
</evidence>
<dbReference type="Gene3D" id="1.10.10.10">
    <property type="entry name" value="Winged helix-like DNA-binding domain superfamily/Winged helix DNA-binding domain"/>
    <property type="match status" value="1"/>
</dbReference>
<dbReference type="SUPFAM" id="SSF48008">
    <property type="entry name" value="GntR ligand-binding domain-like"/>
    <property type="match status" value="1"/>
</dbReference>
<keyword evidence="1" id="KW-0805">Transcription regulation</keyword>
<dbReference type="EMBL" id="VRSV01000001">
    <property type="protein sequence ID" value="TXK13875.1"/>
    <property type="molecule type" value="Genomic_DNA"/>
</dbReference>
<feature type="domain" description="HTH gntR-type" evidence="4">
    <location>
        <begin position="3"/>
        <end position="70"/>
    </location>
</feature>
<dbReference type="Gene3D" id="1.20.120.530">
    <property type="entry name" value="GntR ligand-binding domain-like"/>
    <property type="match status" value="1"/>
</dbReference>
<evidence type="ECO:0000259" key="4">
    <source>
        <dbReference type="PROSITE" id="PS50949"/>
    </source>
</evidence>
<dbReference type="SMART" id="SM00895">
    <property type="entry name" value="FCD"/>
    <property type="match status" value="1"/>
</dbReference>
<gene>
    <name evidence="5" type="ORF">FVP77_09065</name>
</gene>
<evidence type="ECO:0000256" key="1">
    <source>
        <dbReference type="ARBA" id="ARBA00023015"/>
    </source>
</evidence>
<keyword evidence="3" id="KW-0804">Transcription</keyword>
<dbReference type="Proteomes" id="UP000321034">
    <property type="component" value="Unassembled WGS sequence"/>
</dbReference>
<dbReference type="SMART" id="SM00345">
    <property type="entry name" value="HTH_GNTR"/>
    <property type="match status" value="1"/>
</dbReference>
<dbReference type="GO" id="GO:0003677">
    <property type="term" value="F:DNA binding"/>
    <property type="evidence" value="ECO:0007669"/>
    <property type="project" value="UniProtKB-KW"/>
</dbReference>
<dbReference type="InterPro" id="IPR036390">
    <property type="entry name" value="WH_DNA-bd_sf"/>
</dbReference>
<dbReference type="Pfam" id="PF00392">
    <property type="entry name" value="GntR"/>
    <property type="match status" value="1"/>
</dbReference>
<dbReference type="GO" id="GO:0003700">
    <property type="term" value="F:DNA-binding transcription factor activity"/>
    <property type="evidence" value="ECO:0007669"/>
    <property type="project" value="InterPro"/>
</dbReference>
<name>A0A5C8I7K6_9MICO</name>
<accession>A0A5C8I7K6</accession>
<dbReference type="InterPro" id="IPR000524">
    <property type="entry name" value="Tscrpt_reg_HTH_GntR"/>
</dbReference>
<dbReference type="InterPro" id="IPR036388">
    <property type="entry name" value="WH-like_DNA-bd_sf"/>
</dbReference>
<protein>
    <submittedName>
        <fullName evidence="5">FadR family transcriptional regulator</fullName>
    </submittedName>
</protein>
<organism evidence="5 6">
    <name type="scientific">Microbacterium hatanonis</name>
    <dbReference type="NCBI Taxonomy" id="404366"/>
    <lineage>
        <taxon>Bacteria</taxon>
        <taxon>Bacillati</taxon>
        <taxon>Actinomycetota</taxon>
        <taxon>Actinomycetes</taxon>
        <taxon>Micrococcales</taxon>
        <taxon>Microbacteriaceae</taxon>
        <taxon>Microbacterium</taxon>
    </lineage>
</organism>
<evidence type="ECO:0000313" key="5">
    <source>
        <dbReference type="EMBL" id="TXK13875.1"/>
    </source>
</evidence>
<keyword evidence="2" id="KW-0238">DNA-binding</keyword>
<dbReference type="OrthoDB" id="4164516at2"/>
<dbReference type="InterPro" id="IPR008920">
    <property type="entry name" value="TF_FadR/GntR_C"/>
</dbReference>
<proteinExistence type="predicted"/>
<dbReference type="AlphaFoldDB" id="A0A5C8I7K6"/>
<dbReference type="PANTHER" id="PTHR43537:SF44">
    <property type="entry name" value="GNTR FAMILY REGULATORY PROTEIN"/>
    <property type="match status" value="1"/>
</dbReference>
<comment type="caution">
    <text evidence="5">The sequence shown here is derived from an EMBL/GenBank/DDBJ whole genome shotgun (WGS) entry which is preliminary data.</text>
</comment>
<dbReference type="PANTHER" id="PTHR43537">
    <property type="entry name" value="TRANSCRIPTIONAL REGULATOR, GNTR FAMILY"/>
    <property type="match status" value="1"/>
</dbReference>
<evidence type="ECO:0000256" key="2">
    <source>
        <dbReference type="ARBA" id="ARBA00023125"/>
    </source>
</evidence>